<comment type="similarity">
    <text evidence="2">Belongs to the short-chain dehydrogenases/reductases (SDR) family.</text>
</comment>
<feature type="signal peptide" evidence="3">
    <location>
        <begin position="1"/>
        <end position="21"/>
    </location>
</feature>
<sequence>MFDLRVSVVRFLIFFFQSVFHQISRKICGPPKRREDDARGKVVVVTGANAGLGKCVAMEMAKRGAVVIMTCRDVNKGIQAQNEIQSSTGSDKITLVELNLADISSVKRCANQISSRHSKVDILINNAGIALNSPSTQLTKEGNELHFATNHLGHFLLTKLLLDRIKNSEAGRIVNVSSSGFIMANFSIKDLRMSKLGLGLGTFAPYCNSKLANVLFTKELSKRLADTRVKTFSVCPGLVNTNLANGYYANENLQHYLIKGSLGCIGLSGEDGADGILHCALAKGIEDTSGEMYRFGRLMNFDQELTSVCGMPTDSVAEKLWQKSEKLLDLKQLH</sequence>
<proteinExistence type="inferred from homology"/>
<evidence type="ECO:0000313" key="4">
    <source>
        <dbReference type="EMBL" id="OXA42601.1"/>
    </source>
</evidence>
<evidence type="ECO:0000313" key="5">
    <source>
        <dbReference type="Proteomes" id="UP000198287"/>
    </source>
</evidence>
<dbReference type="OrthoDB" id="191139at2759"/>
<dbReference type="STRING" id="158441.A0A226DD95"/>
<evidence type="ECO:0000256" key="2">
    <source>
        <dbReference type="RuleBase" id="RU000363"/>
    </source>
</evidence>
<dbReference type="PANTHER" id="PTHR43157">
    <property type="entry name" value="PHOSPHATIDYLINOSITOL-GLYCAN BIOSYNTHESIS CLASS F PROTEIN-RELATED"/>
    <property type="match status" value="1"/>
</dbReference>
<keyword evidence="3" id="KW-0732">Signal</keyword>
<dbReference type="CDD" id="cd05327">
    <property type="entry name" value="retinol-DH_like_SDR_c_like"/>
    <property type="match status" value="1"/>
</dbReference>
<dbReference type="InterPro" id="IPR036291">
    <property type="entry name" value="NAD(P)-bd_dom_sf"/>
</dbReference>
<keyword evidence="5" id="KW-1185">Reference proteome</keyword>
<dbReference type="PRINTS" id="PR00081">
    <property type="entry name" value="GDHRDH"/>
</dbReference>
<keyword evidence="1" id="KW-0560">Oxidoreductase</keyword>
<feature type="chain" id="PRO_5012307872" evidence="3">
    <location>
        <begin position="22"/>
        <end position="334"/>
    </location>
</feature>
<gene>
    <name evidence="4" type="ORF">Fcan01_22409</name>
</gene>
<name>A0A226DD95_FOLCA</name>
<reference evidence="4 5" key="1">
    <citation type="submission" date="2015-12" db="EMBL/GenBank/DDBJ databases">
        <title>The genome of Folsomia candida.</title>
        <authorList>
            <person name="Faddeeva A."/>
            <person name="Derks M.F."/>
            <person name="Anvar Y."/>
            <person name="Smit S."/>
            <person name="Van Straalen N."/>
            <person name="Roelofs D."/>
        </authorList>
    </citation>
    <scope>NUCLEOTIDE SEQUENCE [LARGE SCALE GENOMIC DNA]</scope>
    <source>
        <strain evidence="4 5">VU population</strain>
        <tissue evidence="4">Whole body</tissue>
    </source>
</reference>
<protein>
    <submittedName>
        <fullName evidence="4">Retinol dehydrogenase 12</fullName>
    </submittedName>
</protein>
<accession>A0A226DD95</accession>
<dbReference type="Gene3D" id="3.40.50.720">
    <property type="entry name" value="NAD(P)-binding Rossmann-like Domain"/>
    <property type="match status" value="1"/>
</dbReference>
<dbReference type="GO" id="GO:0016491">
    <property type="term" value="F:oxidoreductase activity"/>
    <property type="evidence" value="ECO:0007669"/>
    <property type="project" value="UniProtKB-KW"/>
</dbReference>
<dbReference type="OMA" id="RTNIANN"/>
<dbReference type="Pfam" id="PF00106">
    <property type="entry name" value="adh_short"/>
    <property type="match status" value="1"/>
</dbReference>
<dbReference type="AlphaFoldDB" id="A0A226DD95"/>
<dbReference type="PANTHER" id="PTHR43157:SF31">
    <property type="entry name" value="PHOSPHATIDYLINOSITOL-GLYCAN BIOSYNTHESIS CLASS F PROTEIN"/>
    <property type="match status" value="1"/>
</dbReference>
<dbReference type="PRINTS" id="PR00080">
    <property type="entry name" value="SDRFAMILY"/>
</dbReference>
<evidence type="ECO:0000256" key="1">
    <source>
        <dbReference type="ARBA" id="ARBA00023002"/>
    </source>
</evidence>
<dbReference type="InterPro" id="IPR002347">
    <property type="entry name" value="SDR_fam"/>
</dbReference>
<organism evidence="4 5">
    <name type="scientific">Folsomia candida</name>
    <name type="common">Springtail</name>
    <dbReference type="NCBI Taxonomy" id="158441"/>
    <lineage>
        <taxon>Eukaryota</taxon>
        <taxon>Metazoa</taxon>
        <taxon>Ecdysozoa</taxon>
        <taxon>Arthropoda</taxon>
        <taxon>Hexapoda</taxon>
        <taxon>Collembola</taxon>
        <taxon>Entomobryomorpha</taxon>
        <taxon>Isotomoidea</taxon>
        <taxon>Isotomidae</taxon>
        <taxon>Proisotominae</taxon>
        <taxon>Folsomia</taxon>
    </lineage>
</organism>
<dbReference type="SUPFAM" id="SSF51735">
    <property type="entry name" value="NAD(P)-binding Rossmann-fold domains"/>
    <property type="match status" value="1"/>
</dbReference>
<comment type="caution">
    <text evidence="4">The sequence shown here is derived from an EMBL/GenBank/DDBJ whole genome shotgun (WGS) entry which is preliminary data.</text>
</comment>
<dbReference type="EMBL" id="LNIX01000025">
    <property type="protein sequence ID" value="OXA42601.1"/>
    <property type="molecule type" value="Genomic_DNA"/>
</dbReference>
<evidence type="ECO:0000256" key="3">
    <source>
        <dbReference type="SAM" id="SignalP"/>
    </source>
</evidence>
<dbReference type="Proteomes" id="UP000198287">
    <property type="component" value="Unassembled WGS sequence"/>
</dbReference>